<dbReference type="Gene3D" id="3.40.50.2300">
    <property type="match status" value="2"/>
</dbReference>
<comment type="caution">
    <text evidence="8">The sequence shown here is derived from an EMBL/GenBank/DDBJ whole genome shotgun (WGS) entry which is preliminary data.</text>
</comment>
<evidence type="ECO:0000256" key="5">
    <source>
        <dbReference type="SAM" id="MobiDB-lite"/>
    </source>
</evidence>
<evidence type="ECO:0000256" key="3">
    <source>
        <dbReference type="ARBA" id="ARBA00022729"/>
    </source>
</evidence>
<evidence type="ECO:0000259" key="7">
    <source>
        <dbReference type="Pfam" id="PF13458"/>
    </source>
</evidence>
<evidence type="ECO:0000256" key="1">
    <source>
        <dbReference type="ARBA" id="ARBA00010062"/>
    </source>
</evidence>
<dbReference type="AlphaFoldDB" id="A0A3R7ITC4"/>
<dbReference type="InterPro" id="IPR051010">
    <property type="entry name" value="BCAA_transport"/>
</dbReference>
<dbReference type="GO" id="GO:0006865">
    <property type="term" value="P:amino acid transport"/>
    <property type="evidence" value="ECO:0007669"/>
    <property type="project" value="UniProtKB-KW"/>
</dbReference>
<dbReference type="InterPro" id="IPR028082">
    <property type="entry name" value="Peripla_BP_I"/>
</dbReference>
<dbReference type="PANTHER" id="PTHR30483:SF6">
    <property type="entry name" value="PERIPLASMIC BINDING PROTEIN OF ABC TRANSPORTER FOR NATURAL AMINO ACIDS"/>
    <property type="match status" value="1"/>
</dbReference>
<proteinExistence type="inferred from homology"/>
<dbReference type="InterPro" id="IPR028081">
    <property type="entry name" value="Leu-bd"/>
</dbReference>
<gene>
    <name evidence="8" type="ORF">CE154_012865</name>
</gene>
<feature type="signal peptide" evidence="6">
    <location>
        <begin position="1"/>
        <end position="30"/>
    </location>
</feature>
<dbReference type="PRINTS" id="PR00337">
    <property type="entry name" value="LEUILEVALBP"/>
</dbReference>
<feature type="chain" id="PRO_5018760833" evidence="6">
    <location>
        <begin position="31"/>
        <end position="377"/>
    </location>
</feature>
<dbReference type="Proteomes" id="UP000216225">
    <property type="component" value="Unassembled WGS sequence"/>
</dbReference>
<dbReference type="EMBL" id="NKDB02000002">
    <property type="protein sequence ID" value="RKJ96892.1"/>
    <property type="molecule type" value="Genomic_DNA"/>
</dbReference>
<evidence type="ECO:0000313" key="8">
    <source>
        <dbReference type="EMBL" id="RKJ96892.1"/>
    </source>
</evidence>
<sequence>MRSNLPSGRRLRCAAAASLLALGGATAAWAQDSINIGAVLSLTGANATVGEDVRRGIMLGVEHVNAKGGVLGKKINVIVEDSGGNPTTALNAARKLATVDKVPVVMGEYSSGITLPMAQYLVKEGVTHLNINSSSTKIRQLGATSFSLVGLENFSNKFAAADTYALGFRRVAMIAPNNAYGQGVFEGYKAEFEKLGGKVVTEVLYTAGQSTYRRELQQMARSNPDAYVYTAYGQESAVINREAEELGLRKVPWYAILMTMSLSDTPPAIANGQLGMELGSVQGAAGKAYADAFKAKYKEGFKTSYTGYGYDGVLISAAAIEKAKATTPAAIQAALKELGSGAGYVGATGTIRFDQDRQRIDPPYDKHKFEGGQLAPR</sequence>
<dbReference type="SUPFAM" id="SSF53822">
    <property type="entry name" value="Periplasmic binding protein-like I"/>
    <property type="match status" value="1"/>
</dbReference>
<comment type="similarity">
    <text evidence="1">Belongs to the leucine-binding protein family.</text>
</comment>
<dbReference type="RefSeq" id="WP_094438431.1">
    <property type="nucleotide sequence ID" value="NZ_NKDB02000002.1"/>
</dbReference>
<feature type="compositionally biased region" description="Basic and acidic residues" evidence="5">
    <location>
        <begin position="356"/>
        <end position="370"/>
    </location>
</feature>
<dbReference type="CDD" id="cd06346">
    <property type="entry name" value="PBP1_ABC_ligand_binding-like"/>
    <property type="match status" value="1"/>
</dbReference>
<dbReference type="Pfam" id="PF13458">
    <property type="entry name" value="Peripla_BP_6"/>
    <property type="match status" value="1"/>
</dbReference>
<protein>
    <submittedName>
        <fullName evidence="8">ABC transporter substrate-binding protein</fullName>
    </submittedName>
</protein>
<reference evidence="8 9" key="1">
    <citation type="submission" date="2018-09" db="EMBL/GenBank/DDBJ databases">
        <title>Genome comparison of Alicycliphilus sp. BQ1, a polyurethanolytic bacterium, with its closest phylogenetic relatives Alicycliphilus denitrificans BC and K601, unable to attack polyurethane.</title>
        <authorList>
            <person name="Loza-Tavera H."/>
            <person name="Lozano L."/>
            <person name="Cevallos M."/>
            <person name="Maya-Lucas O."/>
            <person name="Garcia-Mena J."/>
            <person name="Hernandez J."/>
        </authorList>
    </citation>
    <scope>NUCLEOTIDE SEQUENCE [LARGE SCALE GENOMIC DNA]</scope>
    <source>
        <strain evidence="8 9">BQ1</strain>
    </source>
</reference>
<keyword evidence="3 6" id="KW-0732">Signal</keyword>
<keyword evidence="2" id="KW-0813">Transport</keyword>
<organism evidence="8 9">
    <name type="scientific">Alicycliphilus denitrificans</name>
    <dbReference type="NCBI Taxonomy" id="179636"/>
    <lineage>
        <taxon>Bacteria</taxon>
        <taxon>Pseudomonadati</taxon>
        <taxon>Pseudomonadota</taxon>
        <taxon>Betaproteobacteria</taxon>
        <taxon>Burkholderiales</taxon>
        <taxon>Comamonadaceae</taxon>
        <taxon>Alicycliphilus</taxon>
    </lineage>
</organism>
<evidence type="ECO:0000256" key="4">
    <source>
        <dbReference type="ARBA" id="ARBA00022970"/>
    </source>
</evidence>
<keyword evidence="4" id="KW-0029">Amino-acid transport</keyword>
<evidence type="ECO:0000256" key="6">
    <source>
        <dbReference type="SAM" id="SignalP"/>
    </source>
</evidence>
<feature type="region of interest" description="Disordered" evidence="5">
    <location>
        <begin position="356"/>
        <end position="377"/>
    </location>
</feature>
<dbReference type="InterPro" id="IPR000709">
    <property type="entry name" value="Leu_Ile_Val-bd"/>
</dbReference>
<accession>A0A3R7ITC4</accession>
<feature type="domain" description="Leucine-binding protein" evidence="7">
    <location>
        <begin position="33"/>
        <end position="359"/>
    </location>
</feature>
<evidence type="ECO:0000256" key="2">
    <source>
        <dbReference type="ARBA" id="ARBA00022448"/>
    </source>
</evidence>
<evidence type="ECO:0000313" key="9">
    <source>
        <dbReference type="Proteomes" id="UP000216225"/>
    </source>
</evidence>
<name>A0A3R7ITC4_9BURK</name>
<dbReference type="PANTHER" id="PTHR30483">
    <property type="entry name" value="LEUCINE-SPECIFIC-BINDING PROTEIN"/>
    <property type="match status" value="1"/>
</dbReference>